<organism evidence="2 3">
    <name type="scientific">Streptomyces actinomycinicus</name>
    <dbReference type="NCBI Taxonomy" id="1695166"/>
    <lineage>
        <taxon>Bacteria</taxon>
        <taxon>Bacillati</taxon>
        <taxon>Actinomycetota</taxon>
        <taxon>Actinomycetes</taxon>
        <taxon>Kitasatosporales</taxon>
        <taxon>Streptomycetaceae</taxon>
        <taxon>Streptomyces</taxon>
    </lineage>
</organism>
<dbReference type="Pfam" id="PF04149">
    <property type="entry name" value="DUF397"/>
    <property type="match status" value="1"/>
</dbReference>
<sequence>MNGARSPGTSGEQEGLRWGMCGNENECLEVAVREDLVFARDSKHPRSAPLSFTAVAWTEFLRAVTRVDPHGL</sequence>
<dbReference type="AlphaFoldDB" id="A0A937ELE7"/>
<name>A0A937ELE7_9ACTN</name>
<reference evidence="2" key="1">
    <citation type="submission" date="2021-01" db="EMBL/GenBank/DDBJ databases">
        <title>WGS of actinomycetes isolated from Thailand.</title>
        <authorList>
            <person name="Thawai C."/>
        </authorList>
    </citation>
    <scope>NUCLEOTIDE SEQUENCE</scope>
    <source>
        <strain evidence="2">RCU-197</strain>
    </source>
</reference>
<accession>A0A937ELE7</accession>
<protein>
    <submittedName>
        <fullName evidence="2">DUF397 domain-containing protein</fullName>
    </submittedName>
</protein>
<proteinExistence type="predicted"/>
<feature type="domain" description="DUF397" evidence="1">
    <location>
        <begin position="21"/>
        <end position="64"/>
    </location>
</feature>
<dbReference type="InterPro" id="IPR007278">
    <property type="entry name" value="DUF397"/>
</dbReference>
<gene>
    <name evidence="2" type="ORF">JK359_19810</name>
</gene>
<evidence type="ECO:0000313" key="2">
    <source>
        <dbReference type="EMBL" id="MBL1084184.1"/>
    </source>
</evidence>
<evidence type="ECO:0000313" key="3">
    <source>
        <dbReference type="Proteomes" id="UP000661858"/>
    </source>
</evidence>
<comment type="caution">
    <text evidence="2">The sequence shown here is derived from an EMBL/GenBank/DDBJ whole genome shotgun (WGS) entry which is preliminary data.</text>
</comment>
<evidence type="ECO:0000259" key="1">
    <source>
        <dbReference type="Pfam" id="PF04149"/>
    </source>
</evidence>
<keyword evidence="3" id="KW-1185">Reference proteome</keyword>
<dbReference type="EMBL" id="JAERRK010000009">
    <property type="protein sequence ID" value="MBL1084184.1"/>
    <property type="molecule type" value="Genomic_DNA"/>
</dbReference>
<dbReference type="Proteomes" id="UP000661858">
    <property type="component" value="Unassembled WGS sequence"/>
</dbReference>